<dbReference type="AlphaFoldDB" id="A0A6I2UGA6"/>
<organism evidence="1 2">
    <name type="scientific">Anaerovibrio slackiae</name>
    <dbReference type="NCBI Taxonomy" id="2652309"/>
    <lineage>
        <taxon>Bacteria</taxon>
        <taxon>Bacillati</taxon>
        <taxon>Bacillota</taxon>
        <taxon>Negativicutes</taxon>
        <taxon>Selenomonadales</taxon>
        <taxon>Selenomonadaceae</taxon>
        <taxon>Anaerovibrio</taxon>
    </lineage>
</organism>
<dbReference type="Proteomes" id="UP000433181">
    <property type="component" value="Unassembled WGS sequence"/>
</dbReference>
<evidence type="ECO:0000313" key="1">
    <source>
        <dbReference type="EMBL" id="MSU08805.1"/>
    </source>
</evidence>
<dbReference type="EMBL" id="VUNR01000012">
    <property type="protein sequence ID" value="MSU08805.1"/>
    <property type="molecule type" value="Genomic_DNA"/>
</dbReference>
<comment type="caution">
    <text evidence="1">The sequence shown here is derived from an EMBL/GenBank/DDBJ whole genome shotgun (WGS) entry which is preliminary data.</text>
</comment>
<accession>A0A6I2UGA6</accession>
<reference evidence="1 2" key="1">
    <citation type="submission" date="2019-08" db="EMBL/GenBank/DDBJ databases">
        <title>In-depth cultivation of the pig gut microbiome towards novel bacterial diversity and tailored functional studies.</title>
        <authorList>
            <person name="Wylensek D."/>
            <person name="Hitch T.C.A."/>
            <person name="Clavel T."/>
        </authorList>
    </citation>
    <scope>NUCLEOTIDE SEQUENCE [LARGE SCALE GENOMIC DNA]</scope>
    <source>
        <strain evidence="1 2">WCA-693-APC-5D-A</strain>
    </source>
</reference>
<name>A0A6I2UGA6_9FIRM</name>
<proteinExistence type="predicted"/>
<keyword evidence="2" id="KW-1185">Reference proteome</keyword>
<evidence type="ECO:0000313" key="2">
    <source>
        <dbReference type="Proteomes" id="UP000433181"/>
    </source>
</evidence>
<sequence length="117" mass="12674">MQIVQINNANAAAKAMQEIGVTSRGVEIMVEKALFQAIRLERVDTRAANILKQTMLSQGAEAAVSAATINLAAPYTDVLVLATVAQLRRAIPRLQEQPWGLKAVAKELEEYINGIMA</sequence>
<dbReference type="GeneID" id="96778737"/>
<protein>
    <submittedName>
        <fullName evidence="1">Dihydropteroate synthase</fullName>
    </submittedName>
</protein>
<dbReference type="RefSeq" id="WP_154406962.1">
    <property type="nucleotide sequence ID" value="NZ_JAQXJM010000113.1"/>
</dbReference>
<gene>
    <name evidence="1" type="ORF">FYJ84_07390</name>
</gene>